<evidence type="ECO:0000313" key="3">
    <source>
        <dbReference type="Proteomes" id="UP000799537"/>
    </source>
</evidence>
<gene>
    <name evidence="2" type="ORF">M409DRAFT_26014</name>
</gene>
<dbReference type="GeneID" id="54561193"/>
<feature type="compositionally biased region" description="Polar residues" evidence="1">
    <location>
        <begin position="78"/>
        <end position="92"/>
    </location>
</feature>
<protein>
    <submittedName>
        <fullName evidence="2">Uncharacterized protein</fullName>
    </submittedName>
</protein>
<sequence length="182" mass="19797">MGIVQRRQQAAQHGATDLRIDTLALSSDLDPRRRPAPRGLELAAHTAGLENSTTTTTSSSPSTDDSYTFSSSKEEDASVTSPNNRDSYYTPSSERHVRWSAELAEIIDSSPTASKNPLQKLLHRRSSSGGGSATTTSSSHHHHHHHQGGLLVSPNPAEGSERKQGRRIMTPRDAVRKARRSV</sequence>
<feature type="region of interest" description="Disordered" evidence="1">
    <location>
        <begin position="108"/>
        <end position="182"/>
    </location>
</feature>
<feature type="region of interest" description="Disordered" evidence="1">
    <location>
        <begin position="28"/>
        <end position="95"/>
    </location>
</feature>
<name>A0A6A6C9L5_ZASCE</name>
<dbReference type="Proteomes" id="UP000799537">
    <property type="component" value="Unassembled WGS sequence"/>
</dbReference>
<evidence type="ECO:0000313" key="2">
    <source>
        <dbReference type="EMBL" id="KAF2163834.1"/>
    </source>
</evidence>
<dbReference type="AlphaFoldDB" id="A0A6A6C9L5"/>
<evidence type="ECO:0000256" key="1">
    <source>
        <dbReference type="SAM" id="MobiDB-lite"/>
    </source>
</evidence>
<organism evidence="2 3">
    <name type="scientific">Zasmidium cellare ATCC 36951</name>
    <dbReference type="NCBI Taxonomy" id="1080233"/>
    <lineage>
        <taxon>Eukaryota</taxon>
        <taxon>Fungi</taxon>
        <taxon>Dikarya</taxon>
        <taxon>Ascomycota</taxon>
        <taxon>Pezizomycotina</taxon>
        <taxon>Dothideomycetes</taxon>
        <taxon>Dothideomycetidae</taxon>
        <taxon>Mycosphaerellales</taxon>
        <taxon>Mycosphaerellaceae</taxon>
        <taxon>Zasmidium</taxon>
    </lineage>
</organism>
<dbReference type="RefSeq" id="XP_033664723.1">
    <property type="nucleotide sequence ID" value="XM_033807921.1"/>
</dbReference>
<keyword evidence="3" id="KW-1185">Reference proteome</keyword>
<accession>A0A6A6C9L5</accession>
<reference evidence="2" key="1">
    <citation type="journal article" date="2020" name="Stud. Mycol.">
        <title>101 Dothideomycetes genomes: a test case for predicting lifestyles and emergence of pathogens.</title>
        <authorList>
            <person name="Haridas S."/>
            <person name="Albert R."/>
            <person name="Binder M."/>
            <person name="Bloem J."/>
            <person name="Labutti K."/>
            <person name="Salamov A."/>
            <person name="Andreopoulos B."/>
            <person name="Baker S."/>
            <person name="Barry K."/>
            <person name="Bills G."/>
            <person name="Bluhm B."/>
            <person name="Cannon C."/>
            <person name="Castanera R."/>
            <person name="Culley D."/>
            <person name="Daum C."/>
            <person name="Ezra D."/>
            <person name="Gonzalez J."/>
            <person name="Henrissat B."/>
            <person name="Kuo A."/>
            <person name="Liang C."/>
            <person name="Lipzen A."/>
            <person name="Lutzoni F."/>
            <person name="Magnuson J."/>
            <person name="Mondo S."/>
            <person name="Nolan M."/>
            <person name="Ohm R."/>
            <person name="Pangilinan J."/>
            <person name="Park H.-J."/>
            <person name="Ramirez L."/>
            <person name="Alfaro M."/>
            <person name="Sun H."/>
            <person name="Tritt A."/>
            <person name="Yoshinaga Y."/>
            <person name="Zwiers L.-H."/>
            <person name="Turgeon B."/>
            <person name="Goodwin S."/>
            <person name="Spatafora J."/>
            <person name="Crous P."/>
            <person name="Grigoriev I."/>
        </authorList>
    </citation>
    <scope>NUCLEOTIDE SEQUENCE</scope>
    <source>
        <strain evidence="2">ATCC 36951</strain>
    </source>
</reference>
<proteinExistence type="predicted"/>
<dbReference type="EMBL" id="ML993607">
    <property type="protein sequence ID" value="KAF2163834.1"/>
    <property type="molecule type" value="Genomic_DNA"/>
</dbReference>
<feature type="compositionally biased region" description="Low complexity" evidence="1">
    <location>
        <begin position="52"/>
        <end position="71"/>
    </location>
</feature>